<evidence type="ECO:0000313" key="4">
    <source>
        <dbReference type="EMBL" id="GLB39903.1"/>
    </source>
</evidence>
<dbReference type="InterPro" id="IPR050432">
    <property type="entry name" value="FAD-linked_Oxidoreductases_BP"/>
</dbReference>
<evidence type="ECO:0000259" key="3">
    <source>
        <dbReference type="PROSITE" id="PS51387"/>
    </source>
</evidence>
<dbReference type="AlphaFoldDB" id="A0A9P3PQU3"/>
<evidence type="ECO:0000313" key="5">
    <source>
        <dbReference type="Proteomes" id="UP001063166"/>
    </source>
</evidence>
<gene>
    <name evidence="4" type="ORF">LshimejAT787_0704130</name>
</gene>
<proteinExistence type="inferred from homology"/>
<dbReference type="GO" id="GO:0016491">
    <property type="term" value="F:oxidoreductase activity"/>
    <property type="evidence" value="ECO:0007669"/>
    <property type="project" value="UniProtKB-KW"/>
</dbReference>
<dbReference type="InterPro" id="IPR006094">
    <property type="entry name" value="Oxid_FAD_bind_N"/>
</dbReference>
<evidence type="ECO:0000256" key="1">
    <source>
        <dbReference type="ARBA" id="ARBA00005466"/>
    </source>
</evidence>
<feature type="domain" description="FAD-binding PCMH-type" evidence="3">
    <location>
        <begin position="31"/>
        <end position="216"/>
    </location>
</feature>
<dbReference type="EMBL" id="BRPK01000007">
    <property type="protein sequence ID" value="GLB39903.1"/>
    <property type="molecule type" value="Genomic_DNA"/>
</dbReference>
<dbReference type="InterPro" id="IPR016166">
    <property type="entry name" value="FAD-bd_PCMH"/>
</dbReference>
<dbReference type="PANTHER" id="PTHR13878:SF91">
    <property type="entry name" value="FAD BINDING DOMAIN PROTEIN (AFU_ORTHOLOGUE AFUA_6G12070)-RELATED"/>
    <property type="match status" value="1"/>
</dbReference>
<dbReference type="SUPFAM" id="SSF56176">
    <property type="entry name" value="FAD-binding/transporter-associated domain-like"/>
    <property type="match status" value="1"/>
</dbReference>
<evidence type="ECO:0000256" key="2">
    <source>
        <dbReference type="ARBA" id="ARBA00023002"/>
    </source>
</evidence>
<reference evidence="4" key="1">
    <citation type="submission" date="2022-07" db="EMBL/GenBank/DDBJ databases">
        <title>The genome of Lyophyllum shimeji provides insight into the initial evolution of ectomycorrhizal fungal genome.</title>
        <authorList>
            <person name="Kobayashi Y."/>
            <person name="Shibata T."/>
            <person name="Hirakawa H."/>
            <person name="Shigenobu S."/>
            <person name="Nishiyama T."/>
            <person name="Yamada A."/>
            <person name="Hasebe M."/>
            <person name="Kawaguchi M."/>
        </authorList>
    </citation>
    <scope>NUCLEOTIDE SEQUENCE</scope>
    <source>
        <strain evidence="4">AT787</strain>
    </source>
</reference>
<dbReference type="InterPro" id="IPR036318">
    <property type="entry name" value="FAD-bd_PCMH-like_sf"/>
</dbReference>
<dbReference type="Proteomes" id="UP001063166">
    <property type="component" value="Unassembled WGS sequence"/>
</dbReference>
<accession>A0A9P3PQU3</accession>
<comment type="similarity">
    <text evidence="1">Belongs to the oxygen-dependent FAD-linked oxidoreductase family.</text>
</comment>
<dbReference type="OrthoDB" id="9983560at2759"/>
<protein>
    <submittedName>
        <fullName evidence="4">Oxygen-dependent FAD-linked oxidoreductase family protein</fullName>
    </submittedName>
</protein>
<dbReference type="Pfam" id="PF01565">
    <property type="entry name" value="FAD_binding_4"/>
    <property type="match status" value="1"/>
</dbReference>
<dbReference type="GO" id="GO:0071949">
    <property type="term" value="F:FAD binding"/>
    <property type="evidence" value="ECO:0007669"/>
    <property type="project" value="InterPro"/>
</dbReference>
<sequence length="463" mass="49750">MQSPNFETYIFGNGTISACYLNTTLGVPCGQGSVPVIGVDARSVGDVQATVQFASKHNLRLVIKNTGHDYLGRSTARGSILLWTHHLKNIIYEEAFTPDGAPSGETYKAITLGAGVQWYEAYDAVEAEGRFILGGLSAGGSVGAAGGWVQGGGHSAFAATHGLGVDNVLQFTVVTASGKYLTVNSYKNSDLFWALRGGGGGTYAVVISATYVTHDRFPLSEVGFQANFSSPEIAKTVITEYIRLHPSLADAGWGGYSYLSAKDILFLYVAPNISLANANATLDPFVKLAQNATGGLAGAFTRHYDSFYPWYKATFGTEGQVGTHVELASRLLPRDMAENHAAEVTDVILGLEGGAAINFISGGAVSRFDPDSAGLHPAWRKAVAQARQRLRSKLDILDRLAPGSATYYNEATLYERDFKKSFFGPHYQRLKSIKAKYDPDTLFIVASGVGSEDWDGELNCRRH</sequence>
<dbReference type="InterPro" id="IPR016169">
    <property type="entry name" value="FAD-bd_PCMH_sub2"/>
</dbReference>
<dbReference type="PROSITE" id="PS51387">
    <property type="entry name" value="FAD_PCMH"/>
    <property type="match status" value="1"/>
</dbReference>
<dbReference type="PANTHER" id="PTHR13878">
    <property type="entry name" value="GULONOLACTONE OXIDASE"/>
    <property type="match status" value="1"/>
</dbReference>
<dbReference type="Gene3D" id="3.30.465.10">
    <property type="match status" value="2"/>
</dbReference>
<keyword evidence="5" id="KW-1185">Reference proteome</keyword>
<name>A0A9P3PQU3_LYOSH</name>
<comment type="caution">
    <text evidence="4">The sequence shown here is derived from an EMBL/GenBank/DDBJ whole genome shotgun (WGS) entry which is preliminary data.</text>
</comment>
<dbReference type="Pfam" id="PF08031">
    <property type="entry name" value="BBE"/>
    <property type="match status" value="1"/>
</dbReference>
<keyword evidence="2" id="KW-0560">Oxidoreductase</keyword>
<organism evidence="4 5">
    <name type="scientific">Lyophyllum shimeji</name>
    <name type="common">Hon-shimeji</name>
    <name type="synonym">Tricholoma shimeji</name>
    <dbReference type="NCBI Taxonomy" id="47721"/>
    <lineage>
        <taxon>Eukaryota</taxon>
        <taxon>Fungi</taxon>
        <taxon>Dikarya</taxon>
        <taxon>Basidiomycota</taxon>
        <taxon>Agaricomycotina</taxon>
        <taxon>Agaricomycetes</taxon>
        <taxon>Agaricomycetidae</taxon>
        <taxon>Agaricales</taxon>
        <taxon>Tricholomatineae</taxon>
        <taxon>Lyophyllaceae</taxon>
        <taxon>Lyophyllum</taxon>
    </lineage>
</organism>
<dbReference type="InterPro" id="IPR012951">
    <property type="entry name" value="BBE"/>
</dbReference>